<keyword evidence="2" id="KW-0129">CBS domain</keyword>
<dbReference type="Gene3D" id="3.90.1280.20">
    <property type="match status" value="1"/>
</dbReference>
<dbReference type="Pfam" id="PF00571">
    <property type="entry name" value="CBS"/>
    <property type="match status" value="2"/>
</dbReference>
<feature type="domain" description="CBS" evidence="3">
    <location>
        <begin position="70"/>
        <end position="126"/>
    </location>
</feature>
<evidence type="ECO:0000313" key="4">
    <source>
        <dbReference type="EMBL" id="TQM36906.1"/>
    </source>
</evidence>
<proteinExistence type="predicted"/>
<keyword evidence="5" id="KW-1185">Reference proteome</keyword>
<dbReference type="EMBL" id="VFPH01000002">
    <property type="protein sequence ID" value="TQM36906.1"/>
    <property type="molecule type" value="Genomic_DNA"/>
</dbReference>
<dbReference type="SMART" id="SM00116">
    <property type="entry name" value="CBS"/>
    <property type="match status" value="2"/>
</dbReference>
<dbReference type="AlphaFoldDB" id="A0A543FSV0"/>
<protein>
    <submittedName>
        <fullName evidence="4">CBS domain protein</fullName>
    </submittedName>
</protein>
<sequence length="132" mass="13665">MKTLMTQRLVGITADVSLATALRLMAEGGIRHLPVFDGSWCCGLLVETDVVGHLLAGVPEERSATSVAHLVRPAPAVTAAARRSVAARSIQIGGLDAVLVMEGDRLVGIVTTTDLIRSLAGRPDSIDAGTAP</sequence>
<dbReference type="InterPro" id="IPR046342">
    <property type="entry name" value="CBS_dom_sf"/>
</dbReference>
<dbReference type="PANTHER" id="PTHR48108">
    <property type="entry name" value="CBS DOMAIN-CONTAINING PROTEIN CBSX2, CHLOROPLASTIC"/>
    <property type="match status" value="1"/>
</dbReference>
<dbReference type="PROSITE" id="PS51371">
    <property type="entry name" value="CBS"/>
    <property type="match status" value="2"/>
</dbReference>
<dbReference type="SUPFAM" id="SSF54631">
    <property type="entry name" value="CBS-domain pair"/>
    <property type="match status" value="1"/>
</dbReference>
<keyword evidence="1" id="KW-0677">Repeat</keyword>
<dbReference type="InterPro" id="IPR000644">
    <property type="entry name" value="CBS_dom"/>
</dbReference>
<evidence type="ECO:0000256" key="2">
    <source>
        <dbReference type="PROSITE-ProRule" id="PRU00703"/>
    </source>
</evidence>
<accession>A0A543FSV0</accession>
<organism evidence="4 5">
    <name type="scientific">Pseudonocardia cypriaca</name>
    <dbReference type="NCBI Taxonomy" id="882449"/>
    <lineage>
        <taxon>Bacteria</taxon>
        <taxon>Bacillati</taxon>
        <taxon>Actinomycetota</taxon>
        <taxon>Actinomycetes</taxon>
        <taxon>Pseudonocardiales</taxon>
        <taxon>Pseudonocardiaceae</taxon>
        <taxon>Pseudonocardia</taxon>
    </lineage>
</organism>
<gene>
    <name evidence="4" type="ORF">FB388_4094</name>
</gene>
<evidence type="ECO:0000313" key="5">
    <source>
        <dbReference type="Proteomes" id="UP000319818"/>
    </source>
</evidence>
<dbReference type="Proteomes" id="UP000319818">
    <property type="component" value="Unassembled WGS sequence"/>
</dbReference>
<reference evidence="4 5" key="1">
    <citation type="submission" date="2019-06" db="EMBL/GenBank/DDBJ databases">
        <title>Sequencing the genomes of 1000 actinobacteria strains.</title>
        <authorList>
            <person name="Klenk H.-P."/>
        </authorList>
    </citation>
    <scope>NUCLEOTIDE SEQUENCE [LARGE SCALE GENOMIC DNA]</scope>
    <source>
        <strain evidence="4 5">DSM 45511</strain>
    </source>
</reference>
<evidence type="ECO:0000256" key="1">
    <source>
        <dbReference type="ARBA" id="ARBA00022737"/>
    </source>
</evidence>
<dbReference type="RefSeq" id="WP_170225747.1">
    <property type="nucleotide sequence ID" value="NZ_VFPH01000002.1"/>
</dbReference>
<dbReference type="Gene3D" id="3.10.580.10">
    <property type="entry name" value="CBS-domain"/>
    <property type="match status" value="1"/>
</dbReference>
<dbReference type="InterPro" id="IPR051462">
    <property type="entry name" value="CBS_domain-containing"/>
</dbReference>
<name>A0A543FSV0_9PSEU</name>
<dbReference type="PANTHER" id="PTHR48108:SF26">
    <property type="entry name" value="CBS DOMAIN-CONTAINING PROTEIN DDB_G0289609"/>
    <property type="match status" value="1"/>
</dbReference>
<comment type="caution">
    <text evidence="4">The sequence shown here is derived from an EMBL/GenBank/DDBJ whole genome shotgun (WGS) entry which is preliminary data.</text>
</comment>
<feature type="domain" description="CBS" evidence="3">
    <location>
        <begin position="5"/>
        <end position="60"/>
    </location>
</feature>
<evidence type="ECO:0000259" key="3">
    <source>
        <dbReference type="PROSITE" id="PS51371"/>
    </source>
</evidence>